<gene>
    <name evidence="2" type="ORF">HZY85_01230</name>
</gene>
<keyword evidence="3" id="KW-1185">Reference proteome</keyword>
<feature type="domain" description="MmeI-like N-terminal" evidence="1">
    <location>
        <begin position="64"/>
        <end position="179"/>
    </location>
</feature>
<evidence type="ECO:0000313" key="3">
    <source>
        <dbReference type="Proteomes" id="UP000531840"/>
    </source>
</evidence>
<accession>A0ABX2SXY1</accession>
<evidence type="ECO:0000259" key="1">
    <source>
        <dbReference type="Pfam" id="PF20464"/>
    </source>
</evidence>
<reference evidence="2 3" key="1">
    <citation type="submission" date="2020-07" db="EMBL/GenBank/DDBJ databases">
        <title>MOT database genomes.</title>
        <authorList>
            <person name="Joseph S."/>
            <person name="Aduse-Opoku J."/>
            <person name="Hashim A."/>
            <person name="Wade W."/>
            <person name="Curtis M."/>
        </authorList>
    </citation>
    <scope>NUCLEOTIDE SEQUENCE [LARGE SCALE GENOMIC DNA]</scope>
    <source>
        <strain evidence="2 3">CIP 106318</strain>
    </source>
</reference>
<dbReference type="InterPro" id="IPR046817">
    <property type="entry name" value="MmeI_N"/>
</dbReference>
<dbReference type="Pfam" id="PF20464">
    <property type="entry name" value="MmeI_N"/>
    <property type="match status" value="1"/>
</dbReference>
<organism evidence="2 3">
    <name type="scientific">Gemelliphila palaticanis</name>
    <dbReference type="NCBI Taxonomy" id="81950"/>
    <lineage>
        <taxon>Bacteria</taxon>
        <taxon>Bacillati</taxon>
        <taxon>Bacillota</taxon>
        <taxon>Bacilli</taxon>
        <taxon>Bacillales</taxon>
        <taxon>Gemellaceae</taxon>
        <taxon>Gemelliphila</taxon>
    </lineage>
</organism>
<proteinExistence type="predicted"/>
<protein>
    <recommendedName>
        <fullName evidence="1">MmeI-like N-terminal domain-containing protein</fullName>
    </recommendedName>
</protein>
<dbReference type="SUPFAM" id="SSF53335">
    <property type="entry name" value="S-adenosyl-L-methionine-dependent methyltransferases"/>
    <property type="match status" value="1"/>
</dbReference>
<comment type="caution">
    <text evidence="2">The sequence shown here is derived from an EMBL/GenBank/DDBJ whole genome shotgun (WGS) entry which is preliminary data.</text>
</comment>
<dbReference type="EMBL" id="JACBYF010000002">
    <property type="protein sequence ID" value="NYS46818.1"/>
    <property type="molecule type" value="Genomic_DNA"/>
</dbReference>
<dbReference type="RefSeq" id="WP_179940049.1">
    <property type="nucleotide sequence ID" value="NZ_JACBYF010000002.1"/>
</dbReference>
<name>A0ABX2SXY1_9BACL</name>
<evidence type="ECO:0000313" key="2">
    <source>
        <dbReference type="EMBL" id="NYS46818.1"/>
    </source>
</evidence>
<sequence length="367" mass="43801">MLENWIKLIKNKKIYEYKEEQLQKDFINLIFRVLLNYNDIFQNSENWNLETEHKTDVDGQKADAILEEFSNNDKKVFAVVELKDPNYRDLDKKQNRQSDKRSPIEQAFGYAPKYSGGQRKWIIVSNFNEIRLYDQLSLSEYEVFYIENLLDDYELSRLLYLMSKEHIIENKLFNKVDLKIKEEESIEKKFYNKYKKIRYDIIKEIINSNNDQPKNILIKKHKNYWIDFLFIAFCEDKNFIPTNIFRTIIESSNNIITKSDAFRTLCSWINTGNKSKGINKFNGGLFKEDDILDNLTIPDIVFDNLIEIANYDFSTDVDENILGHIFEQSLSDLEELKKYYSGETFDKKDSKRKIDGVFYTPKYITKK</sequence>
<dbReference type="InterPro" id="IPR029063">
    <property type="entry name" value="SAM-dependent_MTases_sf"/>
</dbReference>
<dbReference type="Proteomes" id="UP000531840">
    <property type="component" value="Unassembled WGS sequence"/>
</dbReference>